<dbReference type="STRING" id="1580092.NADRNF5_1222"/>
<dbReference type="OrthoDB" id="167534at2157"/>
<dbReference type="Pfam" id="PF00108">
    <property type="entry name" value="Thiolase_N"/>
    <property type="match status" value="1"/>
</dbReference>
<keyword evidence="1" id="KW-0414">Isoprene biosynthesis</keyword>
<dbReference type="SUPFAM" id="SSF53901">
    <property type="entry name" value="Thiolase-like"/>
    <property type="match status" value="2"/>
</dbReference>
<dbReference type="GeneID" id="24820422"/>
<gene>
    <name evidence="4" type="ORF">NADRNF5_1222</name>
</gene>
<evidence type="ECO:0000259" key="3">
    <source>
        <dbReference type="Pfam" id="PF22691"/>
    </source>
</evidence>
<dbReference type="EMBL" id="CP011070">
    <property type="protein sequence ID" value="AJW70910.1"/>
    <property type="molecule type" value="Genomic_DNA"/>
</dbReference>
<sequence length="369" mass="40082">MKKVGIISYGITPFTKEDQKIETVLLKSVKNLFENNSSVDRNDIDAVLVSTNNNAKYLSPVLSEMMGIQPKIAHSIESLCNSGTNSIVSAYSYISSGLADMVLISGAERYDSPGQILEWDNSRGEYKHPIYWASIFTKSYKREFSISNEDLAVVPVKNHKQAKENPNAMSSKTYSIDDVINSKKLTDDIRLLDCSRPCTGSASIILASEDIVKENTEQPVWITGIGQKTISAGFTKNMSLSSMESTKLAGDTALKMANRKISDIDTAEIHDAFSVCEPMALESLGFAKPGKGIDTIKELHDTNNFKINPRGGLIGSGHPLGATGIAQTIEITQQLQSNANKRQVDNANVGLVHNMSAAATSSTVLVLEK</sequence>
<dbReference type="EC" id="2.3.1.176" evidence="4"/>
<dbReference type="CDD" id="cd00829">
    <property type="entry name" value="SCP-x_thiolase"/>
    <property type="match status" value="1"/>
</dbReference>
<feature type="domain" description="Thiolase C-terminal" evidence="3">
    <location>
        <begin position="235"/>
        <end position="369"/>
    </location>
</feature>
<dbReference type="GO" id="GO:0008299">
    <property type="term" value="P:isoprenoid biosynthetic process"/>
    <property type="evidence" value="ECO:0007669"/>
    <property type="project" value="UniProtKB-KW"/>
</dbReference>
<dbReference type="InterPro" id="IPR002155">
    <property type="entry name" value="Thiolase"/>
</dbReference>
<dbReference type="InterPro" id="IPR055140">
    <property type="entry name" value="Thiolase_C_2"/>
</dbReference>
<organism evidence="4 5">
    <name type="scientific">Nitrosopumilus adriaticus</name>
    <dbReference type="NCBI Taxonomy" id="1580092"/>
    <lineage>
        <taxon>Archaea</taxon>
        <taxon>Nitrososphaerota</taxon>
        <taxon>Nitrososphaeria</taxon>
        <taxon>Nitrosopumilales</taxon>
        <taxon>Nitrosopumilaceae</taxon>
        <taxon>Nitrosopumilus</taxon>
    </lineage>
</organism>
<evidence type="ECO:0000313" key="4">
    <source>
        <dbReference type="EMBL" id="AJW70910.1"/>
    </source>
</evidence>
<name>A0A0D5C3J5_9ARCH</name>
<dbReference type="GO" id="GO:0016747">
    <property type="term" value="F:acyltransferase activity, transferring groups other than amino-acyl groups"/>
    <property type="evidence" value="ECO:0007669"/>
    <property type="project" value="InterPro"/>
</dbReference>
<dbReference type="PANTHER" id="PTHR42870">
    <property type="entry name" value="ACETYL-COA C-ACETYLTRANSFERASE"/>
    <property type="match status" value="1"/>
</dbReference>
<keyword evidence="4" id="KW-0808">Transferase</keyword>
<dbReference type="Gene3D" id="3.40.47.10">
    <property type="match status" value="1"/>
</dbReference>
<evidence type="ECO:0000259" key="2">
    <source>
        <dbReference type="Pfam" id="PF00108"/>
    </source>
</evidence>
<evidence type="ECO:0000256" key="1">
    <source>
        <dbReference type="ARBA" id="ARBA00023229"/>
    </source>
</evidence>
<dbReference type="PIRSF" id="PIRSF000429">
    <property type="entry name" value="Ac-CoA_Ac_transf"/>
    <property type="match status" value="1"/>
</dbReference>
<dbReference type="Pfam" id="PF22691">
    <property type="entry name" value="Thiolase_C_1"/>
    <property type="match status" value="1"/>
</dbReference>
<reference evidence="5" key="1">
    <citation type="submission" date="2015-03" db="EMBL/GenBank/DDBJ databases">
        <title>Characterization of two novel Thaumarchaeota isolated from the Northern Adriatic Sea.</title>
        <authorList>
            <person name="Bayer B."/>
            <person name="Vojvoda J."/>
            <person name="Offre P."/>
            <person name="Srivastava A."/>
            <person name="Elisabeth N."/>
            <person name="Garcia J.A.L."/>
            <person name="Schleper C."/>
            <person name="Herndl G.J."/>
        </authorList>
    </citation>
    <scope>NUCLEOTIDE SEQUENCE [LARGE SCALE GENOMIC DNA]</scope>
    <source>
        <strain evidence="5">NF5</strain>
    </source>
</reference>
<evidence type="ECO:0000313" key="5">
    <source>
        <dbReference type="Proteomes" id="UP000032408"/>
    </source>
</evidence>
<dbReference type="InterPro" id="IPR020616">
    <property type="entry name" value="Thiolase_N"/>
</dbReference>
<keyword evidence="5" id="KW-1185">Reference proteome</keyword>
<accession>A0A0D5C3J5</accession>
<dbReference type="Proteomes" id="UP000032408">
    <property type="component" value="Chromosome"/>
</dbReference>
<dbReference type="InterPro" id="IPR016039">
    <property type="entry name" value="Thiolase-like"/>
</dbReference>
<dbReference type="PANTHER" id="PTHR42870:SF6">
    <property type="entry name" value="ACETYL-COA C-ACYLTRANSFERASE"/>
    <property type="match status" value="1"/>
</dbReference>
<proteinExistence type="predicted"/>
<keyword evidence="4" id="KW-0012">Acyltransferase</keyword>
<dbReference type="KEGG" id="nin:NADRNF5_1222"/>
<feature type="domain" description="Thiolase N-terminal" evidence="2">
    <location>
        <begin position="4"/>
        <end position="168"/>
    </location>
</feature>
<dbReference type="AlphaFoldDB" id="A0A0D5C3J5"/>
<reference evidence="4 5" key="2">
    <citation type="journal article" date="2016" name="ISME J.">
        <title>Physiological and genomic characterization of two novel marine thaumarchaeal strains indicates niche differentiation.</title>
        <authorList>
            <person name="Bayer B."/>
            <person name="Vojvoda J."/>
            <person name="Offre P."/>
            <person name="Alves R.J."/>
            <person name="Elisabeth N.H."/>
            <person name="Garcia J.A."/>
            <person name="Volland J.M."/>
            <person name="Srivastava A."/>
            <person name="Schleper C."/>
            <person name="Herndl G.J."/>
        </authorList>
    </citation>
    <scope>NUCLEOTIDE SEQUENCE [LARGE SCALE GENOMIC DNA]</scope>
    <source>
        <strain evidence="4 5">NF5</strain>
    </source>
</reference>
<dbReference type="HOGENOM" id="CLU_035425_4_0_2"/>
<dbReference type="RefSeq" id="WP_048119200.1">
    <property type="nucleotide sequence ID" value="NZ_CP011070.1"/>
</dbReference>
<protein>
    <submittedName>
        <fullName evidence="4">Acetyl-/propanoyl CoA C-acetyltransferase</fullName>
        <ecNumber evidence="4">2.3.1.176</ecNumber>
    </submittedName>
</protein>